<name>A0A6P6NAJ0_CARAU</name>
<evidence type="ECO:0000259" key="3">
    <source>
        <dbReference type="SMART" id="SM00409"/>
    </source>
</evidence>
<dbReference type="InterPro" id="IPR013106">
    <property type="entry name" value="Ig_V-set"/>
</dbReference>
<dbReference type="Proteomes" id="UP000515129">
    <property type="component" value="Unplaced"/>
</dbReference>
<keyword evidence="2" id="KW-0732">Signal</keyword>
<organism evidence="4 5">
    <name type="scientific">Carassius auratus</name>
    <name type="common">Goldfish</name>
    <dbReference type="NCBI Taxonomy" id="7957"/>
    <lineage>
        <taxon>Eukaryota</taxon>
        <taxon>Metazoa</taxon>
        <taxon>Chordata</taxon>
        <taxon>Craniata</taxon>
        <taxon>Vertebrata</taxon>
        <taxon>Euteleostomi</taxon>
        <taxon>Actinopterygii</taxon>
        <taxon>Neopterygii</taxon>
        <taxon>Teleostei</taxon>
        <taxon>Ostariophysi</taxon>
        <taxon>Cypriniformes</taxon>
        <taxon>Cyprinidae</taxon>
        <taxon>Cyprininae</taxon>
        <taxon>Carassius</taxon>
    </lineage>
</organism>
<sequence length="295" mass="33291">MNFHFILLSVYLFFPEHGRSGVETDEVLVLVMEGDSVTLHTGIKKTQEDRIRWYFNETRIAQINGDPSKTCTDVQCNEGTERFRDRLKLDHQTGSLTLRNTRTTDLGVYQLKIFSSSSIREKTFSVSVRGVSAAEREEMMRKSVKEGESVTLDPAVMKNPNDVMTWYFNDTRLAQVTGEPNKTCTDFHCPERFRDRLKLDLQTGSLTITNTRTTDSGLYKLQISSSGHRRRRSISSVKSFDVTVINSGLSPAAVAGVCVVLLLASAAAAVIYHRHRRTFVPDSESSHSMTKHLTF</sequence>
<dbReference type="InterPro" id="IPR036179">
    <property type="entry name" value="Ig-like_dom_sf"/>
</dbReference>
<keyword evidence="1" id="KW-0812">Transmembrane</keyword>
<keyword evidence="4" id="KW-1185">Reference proteome</keyword>
<feature type="domain" description="Immunoglobulin" evidence="3">
    <location>
        <begin position="26"/>
        <end position="129"/>
    </location>
</feature>
<protein>
    <submittedName>
        <fullName evidence="5">Uncharacterized protein LOC113077356 isoform X1</fullName>
    </submittedName>
</protein>
<feature type="domain" description="Immunoglobulin" evidence="3">
    <location>
        <begin position="139"/>
        <end position="245"/>
    </location>
</feature>
<feature type="chain" id="PRO_5027952083" evidence="2">
    <location>
        <begin position="22"/>
        <end position="295"/>
    </location>
</feature>
<dbReference type="PANTHER" id="PTHR21063">
    <property type="entry name" value="LFA-3"/>
    <property type="match status" value="1"/>
</dbReference>
<dbReference type="KEGG" id="caua:113077356"/>
<evidence type="ECO:0000313" key="5">
    <source>
        <dbReference type="RefSeq" id="XP_026105548.1"/>
    </source>
</evidence>
<dbReference type="Gene3D" id="2.60.40.10">
    <property type="entry name" value="Immunoglobulins"/>
    <property type="match status" value="2"/>
</dbReference>
<keyword evidence="1" id="KW-1133">Transmembrane helix</keyword>
<dbReference type="OrthoDB" id="8741746at2759"/>
<dbReference type="InterPro" id="IPR003599">
    <property type="entry name" value="Ig_sub"/>
</dbReference>
<keyword evidence="1" id="KW-0472">Membrane</keyword>
<dbReference type="SUPFAM" id="SSF48726">
    <property type="entry name" value="Immunoglobulin"/>
    <property type="match status" value="2"/>
</dbReference>
<proteinExistence type="predicted"/>
<evidence type="ECO:0000256" key="2">
    <source>
        <dbReference type="SAM" id="SignalP"/>
    </source>
</evidence>
<feature type="signal peptide" evidence="2">
    <location>
        <begin position="1"/>
        <end position="21"/>
    </location>
</feature>
<dbReference type="SMART" id="SM00409">
    <property type="entry name" value="IG"/>
    <property type="match status" value="2"/>
</dbReference>
<accession>A0A6P6NAJ0</accession>
<evidence type="ECO:0000256" key="1">
    <source>
        <dbReference type="SAM" id="Phobius"/>
    </source>
</evidence>
<dbReference type="RefSeq" id="XP_026105548.1">
    <property type="nucleotide sequence ID" value="XM_026249763.1"/>
</dbReference>
<dbReference type="PANTHER" id="PTHR21063:SF4">
    <property type="entry name" value="CD48 ANTIGEN-RELATED"/>
    <property type="match status" value="1"/>
</dbReference>
<feature type="transmembrane region" description="Helical" evidence="1">
    <location>
        <begin position="252"/>
        <end position="272"/>
    </location>
</feature>
<gene>
    <name evidence="5" type="primary">LOC113077356</name>
</gene>
<dbReference type="InterPro" id="IPR013783">
    <property type="entry name" value="Ig-like_fold"/>
</dbReference>
<dbReference type="GeneID" id="113077356"/>
<dbReference type="Pfam" id="PF07686">
    <property type="entry name" value="V-set"/>
    <property type="match status" value="2"/>
</dbReference>
<evidence type="ECO:0000313" key="4">
    <source>
        <dbReference type="Proteomes" id="UP000515129"/>
    </source>
</evidence>
<dbReference type="AlphaFoldDB" id="A0A6P6NAJ0"/>
<reference evidence="5" key="1">
    <citation type="submission" date="2025-08" db="UniProtKB">
        <authorList>
            <consortium name="RefSeq"/>
        </authorList>
    </citation>
    <scope>IDENTIFICATION</scope>
    <source>
        <strain evidence="5">Wakin</strain>
        <tissue evidence="5">Muscle</tissue>
    </source>
</reference>